<dbReference type="EMBL" id="JASZZN010000025">
    <property type="protein sequence ID" value="MDM4018723.1"/>
    <property type="molecule type" value="Genomic_DNA"/>
</dbReference>
<dbReference type="Pfam" id="PF14595">
    <property type="entry name" value="Thioredoxin_9"/>
    <property type="match status" value="1"/>
</dbReference>
<evidence type="ECO:0000313" key="1">
    <source>
        <dbReference type="EMBL" id="MDM4018723.1"/>
    </source>
</evidence>
<sequence length="189" mass="21732">MTDLDLTTLFDQGLAYEAFLDQYANTSQRERWDKVHANVSLDESQQSLLGSFVRTMKVFVSAGAWCGDCINQCPIFDHFGQRCDRIEVRYFDRDDHPDLADAIRTCGGRRVPSVLFVSEDNQVCGRYGDRTISTYRHLVATQLGPSCPTGFGDVNQTLLDDVTDDWLREFERIQWMLRLSPRLREKHGD</sequence>
<protein>
    <submittedName>
        <fullName evidence="1">Thioredoxin family protein</fullName>
    </submittedName>
</protein>
<dbReference type="Proteomes" id="UP001239462">
    <property type="component" value="Unassembled WGS sequence"/>
</dbReference>
<name>A0ABT7PQH0_9BACT</name>
<dbReference type="RefSeq" id="WP_289166634.1">
    <property type="nucleotide sequence ID" value="NZ_JASZZN010000025.1"/>
</dbReference>
<dbReference type="InterPro" id="IPR036249">
    <property type="entry name" value="Thioredoxin-like_sf"/>
</dbReference>
<gene>
    <name evidence="1" type="ORF">QTN89_24935</name>
</gene>
<reference evidence="1 2" key="1">
    <citation type="submission" date="2023-06" db="EMBL/GenBank/DDBJ databases">
        <title>Roseiconus lacunae JC819 isolated from Gulf of Mannar region, Tamil Nadu.</title>
        <authorList>
            <person name="Pk S."/>
            <person name="Ch S."/>
            <person name="Ch V.R."/>
        </authorList>
    </citation>
    <scope>NUCLEOTIDE SEQUENCE [LARGE SCALE GENOMIC DNA]</scope>
    <source>
        <strain evidence="1 2">JC819</strain>
    </source>
</reference>
<proteinExistence type="predicted"/>
<dbReference type="Gene3D" id="3.40.30.10">
    <property type="entry name" value="Glutaredoxin"/>
    <property type="match status" value="1"/>
</dbReference>
<organism evidence="1 2">
    <name type="scientific">Roseiconus lacunae</name>
    <dbReference type="NCBI Taxonomy" id="2605694"/>
    <lineage>
        <taxon>Bacteria</taxon>
        <taxon>Pseudomonadati</taxon>
        <taxon>Planctomycetota</taxon>
        <taxon>Planctomycetia</taxon>
        <taxon>Pirellulales</taxon>
        <taxon>Pirellulaceae</taxon>
        <taxon>Roseiconus</taxon>
    </lineage>
</organism>
<dbReference type="SUPFAM" id="SSF52833">
    <property type="entry name" value="Thioredoxin-like"/>
    <property type="match status" value="1"/>
</dbReference>
<accession>A0ABT7PQH0</accession>
<comment type="caution">
    <text evidence="1">The sequence shown here is derived from an EMBL/GenBank/DDBJ whole genome shotgun (WGS) entry which is preliminary data.</text>
</comment>
<dbReference type="CDD" id="cd02947">
    <property type="entry name" value="TRX_family"/>
    <property type="match status" value="1"/>
</dbReference>
<keyword evidence="2" id="KW-1185">Reference proteome</keyword>
<evidence type="ECO:0000313" key="2">
    <source>
        <dbReference type="Proteomes" id="UP001239462"/>
    </source>
</evidence>